<dbReference type="RefSeq" id="XP_012569746.1">
    <property type="nucleotide sequence ID" value="XM_012714292.1"/>
</dbReference>
<dbReference type="OrthoDB" id="1727301at2759"/>
<sequence>MSCFSCCEEDEYHKAAESGGPYVVKNPAVNLTHIRNDGNYHASETAKQGAQAVKVQPIEVPEIQADELKEVTDNFGQDSLIGEGSYERVYYGVLKNGPAAAIKKLDASKQSDEEFLAHIYLCDNLGSIFFVT</sequence>
<dbReference type="GO" id="GO:0005524">
    <property type="term" value="F:ATP binding"/>
    <property type="evidence" value="ECO:0007669"/>
    <property type="project" value="UniProtKB-KW"/>
</dbReference>
<reference evidence="6" key="1">
    <citation type="journal article" date="2013" name="Nat. Biotechnol.">
        <title>Draft genome sequence of chickpea (Cicer arietinum) provides a resource for trait improvement.</title>
        <authorList>
            <person name="Varshney R.K."/>
            <person name="Song C."/>
            <person name="Saxena R.K."/>
            <person name="Azam S."/>
            <person name="Yu S."/>
            <person name="Sharpe A.G."/>
            <person name="Cannon S."/>
            <person name="Baek J."/>
            <person name="Rosen B.D."/>
            <person name="Tar'an B."/>
            <person name="Millan T."/>
            <person name="Zhang X."/>
            <person name="Ramsay L.D."/>
            <person name="Iwata A."/>
            <person name="Wang Y."/>
            <person name="Nelson W."/>
            <person name="Farmer A.D."/>
            <person name="Gaur P.M."/>
            <person name="Soderlund C."/>
            <person name="Penmetsa R.V."/>
            <person name="Xu C."/>
            <person name="Bharti A.K."/>
            <person name="He W."/>
            <person name="Winter P."/>
            <person name="Zhao S."/>
            <person name="Hane J.K."/>
            <person name="Carrasquilla-Garcia N."/>
            <person name="Condie J.A."/>
            <person name="Upadhyaya H.D."/>
            <person name="Luo M.C."/>
            <person name="Thudi M."/>
            <person name="Gowda C.L."/>
            <person name="Singh N.P."/>
            <person name="Lichtenzveig J."/>
            <person name="Gali K.K."/>
            <person name="Rubio J."/>
            <person name="Nadarajan N."/>
            <person name="Dolezel J."/>
            <person name="Bansal K.C."/>
            <person name="Xu X."/>
            <person name="Edwards D."/>
            <person name="Zhang G."/>
            <person name="Kahl G."/>
            <person name="Gil J."/>
            <person name="Singh K.B."/>
            <person name="Datta S.K."/>
            <person name="Jackson S.A."/>
            <person name="Wang J."/>
            <person name="Cook D.R."/>
        </authorList>
    </citation>
    <scope>NUCLEOTIDE SEQUENCE [LARGE SCALE GENOMIC DNA]</scope>
    <source>
        <strain evidence="6">cv. CDC Frontier</strain>
    </source>
</reference>
<evidence type="ECO:0000313" key="7">
    <source>
        <dbReference type="RefSeq" id="XP_012569746.1"/>
    </source>
</evidence>
<keyword evidence="2" id="KW-0808">Transferase</keyword>
<dbReference type="SUPFAM" id="SSF56112">
    <property type="entry name" value="Protein kinase-like (PK-like)"/>
    <property type="match status" value="1"/>
</dbReference>
<keyword evidence="5" id="KW-0067">ATP-binding</keyword>
<proteinExistence type="predicted"/>
<name>A0A1S3E3W7_CICAR</name>
<keyword evidence="4" id="KW-0418">Kinase</keyword>
<evidence type="ECO:0000256" key="2">
    <source>
        <dbReference type="ARBA" id="ARBA00022679"/>
    </source>
</evidence>
<gene>
    <name evidence="7" type="primary">LOC105851135</name>
</gene>
<accession>A0A1S3E3W7</accession>
<keyword evidence="3" id="KW-0547">Nucleotide-binding</keyword>
<evidence type="ECO:0000313" key="6">
    <source>
        <dbReference type="Proteomes" id="UP000087171"/>
    </source>
</evidence>
<dbReference type="InterPro" id="IPR052101">
    <property type="entry name" value="Plant_StressResp_Kinase"/>
</dbReference>
<dbReference type="GO" id="GO:0016301">
    <property type="term" value="F:kinase activity"/>
    <property type="evidence" value="ECO:0007669"/>
    <property type="project" value="UniProtKB-KW"/>
</dbReference>
<evidence type="ECO:0000256" key="5">
    <source>
        <dbReference type="ARBA" id="ARBA00022840"/>
    </source>
</evidence>
<keyword evidence="1" id="KW-0597">Phosphoprotein</keyword>
<organism evidence="6 7">
    <name type="scientific">Cicer arietinum</name>
    <name type="common">Chickpea</name>
    <name type="synonym">Garbanzo</name>
    <dbReference type="NCBI Taxonomy" id="3827"/>
    <lineage>
        <taxon>Eukaryota</taxon>
        <taxon>Viridiplantae</taxon>
        <taxon>Streptophyta</taxon>
        <taxon>Embryophyta</taxon>
        <taxon>Tracheophyta</taxon>
        <taxon>Spermatophyta</taxon>
        <taxon>Magnoliopsida</taxon>
        <taxon>eudicotyledons</taxon>
        <taxon>Gunneridae</taxon>
        <taxon>Pentapetalae</taxon>
        <taxon>rosids</taxon>
        <taxon>fabids</taxon>
        <taxon>Fabales</taxon>
        <taxon>Fabaceae</taxon>
        <taxon>Papilionoideae</taxon>
        <taxon>50 kb inversion clade</taxon>
        <taxon>NPAAA clade</taxon>
        <taxon>Hologalegina</taxon>
        <taxon>IRL clade</taxon>
        <taxon>Cicereae</taxon>
        <taxon>Cicer</taxon>
    </lineage>
</organism>
<keyword evidence="6" id="KW-1185">Reference proteome</keyword>
<dbReference type="PANTHER" id="PTHR47983:SF3">
    <property type="entry name" value="OS05G0135800 PROTEIN"/>
    <property type="match status" value="1"/>
</dbReference>
<dbReference type="Proteomes" id="UP000087171">
    <property type="component" value="Chromosome Ca4"/>
</dbReference>
<dbReference type="Gene3D" id="3.30.200.20">
    <property type="entry name" value="Phosphorylase Kinase, domain 1"/>
    <property type="match status" value="1"/>
</dbReference>
<evidence type="ECO:0000256" key="4">
    <source>
        <dbReference type="ARBA" id="ARBA00022777"/>
    </source>
</evidence>
<dbReference type="InterPro" id="IPR011009">
    <property type="entry name" value="Kinase-like_dom_sf"/>
</dbReference>
<dbReference type="STRING" id="3827.A0A1S3E3W7"/>
<dbReference type="PANTHER" id="PTHR47983">
    <property type="entry name" value="PTO-INTERACTING PROTEIN 1-LIKE"/>
    <property type="match status" value="1"/>
</dbReference>
<evidence type="ECO:0000256" key="1">
    <source>
        <dbReference type="ARBA" id="ARBA00022553"/>
    </source>
</evidence>
<reference evidence="7" key="2">
    <citation type="submission" date="2025-08" db="UniProtKB">
        <authorList>
            <consortium name="RefSeq"/>
        </authorList>
    </citation>
    <scope>IDENTIFICATION</scope>
    <source>
        <tissue evidence="7">Etiolated seedlings</tissue>
    </source>
</reference>
<evidence type="ECO:0000256" key="3">
    <source>
        <dbReference type="ARBA" id="ARBA00022741"/>
    </source>
</evidence>
<protein>
    <submittedName>
        <fullName evidence="7">Pto-interacting protein 1-like</fullName>
    </submittedName>
</protein>
<dbReference type="AlphaFoldDB" id="A0A1S3E3W7"/>